<accession>A0A7Y9DYE8</accession>
<dbReference type="InterPro" id="IPR058711">
    <property type="entry name" value="SCO6045-like_C"/>
</dbReference>
<sequence length="110" mass="12346">MTDTRRRDLAARQAELLAALVADAPVPPGFDADRVAAEARTLRVKRRRVLGRVVTEVLDAAGRPVPEDLDARLDWWITGRPRRTGTGFHDDAHAFVATLPGPRRRWWSRG</sequence>
<dbReference type="RefSeq" id="WP_179795374.1">
    <property type="nucleotide sequence ID" value="NZ_BAABHP010000025.1"/>
</dbReference>
<keyword evidence="3" id="KW-1185">Reference proteome</keyword>
<dbReference type="Proteomes" id="UP000535890">
    <property type="component" value="Unassembled WGS sequence"/>
</dbReference>
<feature type="domain" description="SCO6045-like C-terminal" evidence="1">
    <location>
        <begin position="10"/>
        <end position="99"/>
    </location>
</feature>
<evidence type="ECO:0000259" key="1">
    <source>
        <dbReference type="Pfam" id="PF26136"/>
    </source>
</evidence>
<name>A0A7Y9DYE8_9PSEU</name>
<proteinExistence type="predicted"/>
<evidence type="ECO:0000313" key="2">
    <source>
        <dbReference type="EMBL" id="NYD37848.1"/>
    </source>
</evidence>
<gene>
    <name evidence="2" type="ORF">BJ983_003950</name>
</gene>
<dbReference type="Pfam" id="PF26136">
    <property type="entry name" value="SCO6045_C"/>
    <property type="match status" value="1"/>
</dbReference>
<reference evidence="2 3" key="1">
    <citation type="submission" date="2020-07" db="EMBL/GenBank/DDBJ databases">
        <title>Sequencing the genomes of 1000 actinobacteria strains.</title>
        <authorList>
            <person name="Klenk H.-P."/>
        </authorList>
    </citation>
    <scope>NUCLEOTIDE SEQUENCE [LARGE SCALE GENOMIC DNA]</scope>
    <source>
        <strain evidence="2 3">DSM 45772</strain>
    </source>
</reference>
<organism evidence="2 3">
    <name type="scientific">Actinomycetospora corticicola</name>
    <dbReference type="NCBI Taxonomy" id="663602"/>
    <lineage>
        <taxon>Bacteria</taxon>
        <taxon>Bacillati</taxon>
        <taxon>Actinomycetota</taxon>
        <taxon>Actinomycetes</taxon>
        <taxon>Pseudonocardiales</taxon>
        <taxon>Pseudonocardiaceae</taxon>
        <taxon>Actinomycetospora</taxon>
    </lineage>
</organism>
<dbReference type="AlphaFoldDB" id="A0A7Y9DYE8"/>
<dbReference type="EMBL" id="JACCBN010000001">
    <property type="protein sequence ID" value="NYD37848.1"/>
    <property type="molecule type" value="Genomic_DNA"/>
</dbReference>
<evidence type="ECO:0000313" key="3">
    <source>
        <dbReference type="Proteomes" id="UP000535890"/>
    </source>
</evidence>
<protein>
    <recommendedName>
        <fullName evidence="1">SCO6045-like C-terminal domain-containing protein</fullName>
    </recommendedName>
</protein>
<comment type="caution">
    <text evidence="2">The sequence shown here is derived from an EMBL/GenBank/DDBJ whole genome shotgun (WGS) entry which is preliminary data.</text>
</comment>